<gene>
    <name evidence="2" type="ORF">SAOR_08135</name>
</gene>
<reference evidence="2 3" key="1">
    <citation type="submission" date="2013-10" db="EMBL/GenBank/DDBJ databases">
        <title>Salinisphaera orenii MK-B5 Genome Sequencing.</title>
        <authorList>
            <person name="Lai Q."/>
            <person name="Li C."/>
            <person name="Shao Z."/>
        </authorList>
    </citation>
    <scope>NUCLEOTIDE SEQUENCE [LARGE SCALE GENOMIC DNA]</scope>
    <source>
        <strain evidence="2 3">MK-B5</strain>
    </source>
</reference>
<evidence type="ECO:0000256" key="1">
    <source>
        <dbReference type="SAM" id="MobiDB-lite"/>
    </source>
</evidence>
<dbReference type="Gene3D" id="3.40.50.10540">
    <property type="entry name" value="Crotonobetainyl-coa:carnitine coa-transferase, domain 1"/>
    <property type="match status" value="1"/>
</dbReference>
<dbReference type="InterPro" id="IPR050509">
    <property type="entry name" value="CoA-transferase_III"/>
</dbReference>
<accession>A0A423PQE6</accession>
<dbReference type="Gene3D" id="3.30.1540.10">
    <property type="entry name" value="formyl-coa transferase, domain 3"/>
    <property type="match status" value="1"/>
</dbReference>
<evidence type="ECO:0000313" key="3">
    <source>
        <dbReference type="Proteomes" id="UP000283993"/>
    </source>
</evidence>
<dbReference type="GO" id="GO:0003824">
    <property type="term" value="F:catalytic activity"/>
    <property type="evidence" value="ECO:0007669"/>
    <property type="project" value="InterPro"/>
</dbReference>
<comment type="caution">
    <text evidence="2">The sequence shown here is derived from an EMBL/GenBank/DDBJ whole genome shotgun (WGS) entry which is preliminary data.</text>
</comment>
<feature type="region of interest" description="Disordered" evidence="1">
    <location>
        <begin position="266"/>
        <end position="285"/>
    </location>
</feature>
<dbReference type="PANTHER" id="PTHR48228">
    <property type="entry name" value="SUCCINYL-COA--D-CITRAMALATE COA-TRANSFERASE"/>
    <property type="match status" value="1"/>
</dbReference>
<dbReference type="RefSeq" id="WP_123630974.1">
    <property type="nucleotide sequence ID" value="NZ_AYKH01000012.1"/>
</dbReference>
<evidence type="ECO:0000313" key="2">
    <source>
        <dbReference type="EMBL" id="ROO27782.1"/>
    </source>
</evidence>
<organism evidence="2 3">
    <name type="scientific">Salinisphaera orenii MK-B5</name>
    <dbReference type="NCBI Taxonomy" id="856730"/>
    <lineage>
        <taxon>Bacteria</taxon>
        <taxon>Pseudomonadati</taxon>
        <taxon>Pseudomonadota</taxon>
        <taxon>Gammaproteobacteria</taxon>
        <taxon>Salinisphaerales</taxon>
        <taxon>Salinisphaeraceae</taxon>
        <taxon>Salinisphaera</taxon>
    </lineage>
</organism>
<dbReference type="InterPro" id="IPR044855">
    <property type="entry name" value="CoA-Trfase_III_dom3_sf"/>
</dbReference>
<dbReference type="Pfam" id="PF02515">
    <property type="entry name" value="CoA_transf_3"/>
    <property type="match status" value="1"/>
</dbReference>
<protein>
    <submittedName>
        <fullName evidence="2">L-carnitine dehydratase</fullName>
    </submittedName>
</protein>
<feature type="compositionally biased region" description="Gly residues" evidence="1">
    <location>
        <begin position="266"/>
        <end position="278"/>
    </location>
</feature>
<name>A0A423PQE6_9GAMM</name>
<dbReference type="EMBL" id="AYKH01000012">
    <property type="protein sequence ID" value="ROO27782.1"/>
    <property type="molecule type" value="Genomic_DNA"/>
</dbReference>
<dbReference type="AlphaFoldDB" id="A0A423PQE6"/>
<sequence length="395" mass="40822">MTNSLLKGVRVLDLTRLLPGPHATQLLAQMGAEVIKIEDPDGGDYARSLSPALFEQVNRGKASVTLDLRVAEDLAAFKVLVADADVVIESFRPGVMERLGCGYDTLKAINPRLVYAALTGYGQTGPLADAAGHDLNYLALAGVLDQNGTAGGAPAISNVQIADLAGGALTCAVGVLAAVIGARASGQGAFVDAAMLDGSLALQPVAMATLNGLGVTQPRGADMLTGALPNYRVYKCRDGRYLAVGALEPKFFGRLLARVAPPGFGGGRRGASTGGGGSSRQATAGRLGGWRARMRDALADPRRARIATRPLHWGLAALFRTRPRDAWVALLADADACTTPVLTLDEALAQAHVRARGLVEDGAVGCPLRFDGGARAALGAPPALGADNAHWLGRR</sequence>
<keyword evidence="3" id="KW-1185">Reference proteome</keyword>
<proteinExistence type="predicted"/>
<dbReference type="InterPro" id="IPR023606">
    <property type="entry name" value="CoA-Trfase_III_dom_1_sf"/>
</dbReference>
<dbReference type="PANTHER" id="PTHR48228:SF5">
    <property type="entry name" value="ALPHA-METHYLACYL-COA RACEMASE"/>
    <property type="match status" value="1"/>
</dbReference>
<dbReference type="InterPro" id="IPR003673">
    <property type="entry name" value="CoA-Trfase_fam_III"/>
</dbReference>
<dbReference type="Proteomes" id="UP000283993">
    <property type="component" value="Unassembled WGS sequence"/>
</dbReference>
<dbReference type="SUPFAM" id="SSF89796">
    <property type="entry name" value="CoA-transferase family III (CaiB/BaiF)"/>
    <property type="match status" value="1"/>
</dbReference>